<dbReference type="GO" id="GO:0005524">
    <property type="term" value="F:ATP binding"/>
    <property type="evidence" value="ECO:0007669"/>
    <property type="project" value="UniProtKB-UniRule"/>
</dbReference>
<evidence type="ECO:0000256" key="11">
    <source>
        <dbReference type="ARBA" id="ARBA00023157"/>
    </source>
</evidence>
<dbReference type="InterPro" id="IPR018392">
    <property type="entry name" value="LysM"/>
</dbReference>
<evidence type="ECO:0000256" key="8">
    <source>
        <dbReference type="ARBA" id="ARBA00022840"/>
    </source>
</evidence>
<name>A0AAV8SX49_9ROSI</name>
<evidence type="ECO:0000259" key="16">
    <source>
        <dbReference type="PROSITE" id="PS51782"/>
    </source>
</evidence>
<gene>
    <name evidence="17" type="ORF">K2173_003263</name>
</gene>
<dbReference type="PROSITE" id="PS00107">
    <property type="entry name" value="PROTEIN_KINASE_ATP"/>
    <property type="match status" value="1"/>
</dbReference>
<keyword evidence="5 14" id="KW-0732">Signal</keyword>
<dbReference type="SMART" id="SM00220">
    <property type="entry name" value="S_TKc"/>
    <property type="match status" value="1"/>
</dbReference>
<evidence type="ECO:0000256" key="12">
    <source>
        <dbReference type="PROSITE-ProRule" id="PRU10141"/>
    </source>
</evidence>
<evidence type="ECO:0000256" key="5">
    <source>
        <dbReference type="ARBA" id="ARBA00022729"/>
    </source>
</evidence>
<evidence type="ECO:0000256" key="9">
    <source>
        <dbReference type="ARBA" id="ARBA00022989"/>
    </source>
</evidence>
<dbReference type="InterPro" id="IPR017441">
    <property type="entry name" value="Protein_kinase_ATP_BS"/>
</dbReference>
<accession>A0AAV8SX49</accession>
<feature type="chain" id="PRO_5043843750" description="LysM domain receptor-like kinase 3" evidence="14">
    <location>
        <begin position="25"/>
        <end position="618"/>
    </location>
</feature>
<evidence type="ECO:0000256" key="10">
    <source>
        <dbReference type="ARBA" id="ARBA00023136"/>
    </source>
</evidence>
<keyword evidence="7" id="KW-0418">Kinase</keyword>
<evidence type="ECO:0000313" key="18">
    <source>
        <dbReference type="Proteomes" id="UP001159364"/>
    </source>
</evidence>
<keyword evidence="2" id="KW-1003">Cell membrane</keyword>
<dbReference type="InterPro" id="IPR036779">
    <property type="entry name" value="LysM_dom_sf"/>
</dbReference>
<keyword evidence="10 13" id="KW-0472">Membrane</keyword>
<organism evidence="17 18">
    <name type="scientific">Erythroxylum novogranatense</name>
    <dbReference type="NCBI Taxonomy" id="1862640"/>
    <lineage>
        <taxon>Eukaryota</taxon>
        <taxon>Viridiplantae</taxon>
        <taxon>Streptophyta</taxon>
        <taxon>Embryophyta</taxon>
        <taxon>Tracheophyta</taxon>
        <taxon>Spermatophyta</taxon>
        <taxon>Magnoliopsida</taxon>
        <taxon>eudicotyledons</taxon>
        <taxon>Gunneridae</taxon>
        <taxon>Pentapetalae</taxon>
        <taxon>rosids</taxon>
        <taxon>fabids</taxon>
        <taxon>Malpighiales</taxon>
        <taxon>Erythroxylaceae</taxon>
        <taxon>Erythroxylum</taxon>
    </lineage>
</organism>
<dbReference type="GO" id="GO:0019199">
    <property type="term" value="F:transmembrane receptor protein kinase activity"/>
    <property type="evidence" value="ECO:0007669"/>
    <property type="project" value="InterPro"/>
</dbReference>
<evidence type="ECO:0008006" key="19">
    <source>
        <dbReference type="Google" id="ProtNLM"/>
    </source>
</evidence>
<evidence type="ECO:0000313" key="17">
    <source>
        <dbReference type="EMBL" id="KAJ8759025.1"/>
    </source>
</evidence>
<evidence type="ECO:0000256" key="1">
    <source>
        <dbReference type="ARBA" id="ARBA00004162"/>
    </source>
</evidence>
<dbReference type="PROSITE" id="PS50011">
    <property type="entry name" value="PROTEIN_KINASE_DOM"/>
    <property type="match status" value="1"/>
</dbReference>
<dbReference type="SUPFAM" id="SSF54106">
    <property type="entry name" value="LysM domain"/>
    <property type="match status" value="1"/>
</dbReference>
<evidence type="ECO:0000256" key="7">
    <source>
        <dbReference type="ARBA" id="ARBA00022777"/>
    </source>
</evidence>
<dbReference type="CDD" id="cd12087">
    <property type="entry name" value="TM_EGFR-like"/>
    <property type="match status" value="1"/>
</dbReference>
<comment type="subcellular location">
    <subcellularLocation>
        <location evidence="1">Cell membrane</location>
        <topology evidence="1">Single-pass membrane protein</topology>
    </subcellularLocation>
</comment>
<dbReference type="Gene3D" id="3.10.350.10">
    <property type="entry name" value="LysM domain"/>
    <property type="match status" value="1"/>
</dbReference>
<dbReference type="PANTHER" id="PTHR46204:SF8">
    <property type="entry name" value="PROTEIN KINASE DOMAIN-CONTAINING PROTEIN"/>
    <property type="match status" value="1"/>
</dbReference>
<evidence type="ECO:0000256" key="4">
    <source>
        <dbReference type="ARBA" id="ARBA00022692"/>
    </source>
</evidence>
<proteinExistence type="predicted"/>
<feature type="domain" description="Protein kinase" evidence="15">
    <location>
        <begin position="314"/>
        <end position="595"/>
    </location>
</feature>
<reference evidence="17 18" key="1">
    <citation type="submission" date="2021-09" db="EMBL/GenBank/DDBJ databases">
        <title>Genomic insights and catalytic innovation underlie evolution of tropane alkaloids biosynthesis.</title>
        <authorList>
            <person name="Wang Y.-J."/>
            <person name="Tian T."/>
            <person name="Huang J.-P."/>
            <person name="Huang S.-X."/>
        </authorList>
    </citation>
    <scope>NUCLEOTIDE SEQUENCE [LARGE SCALE GENOMIC DNA]</scope>
    <source>
        <strain evidence="17">KIB-2018</strain>
        <tissue evidence="17">Leaf</tissue>
    </source>
</reference>
<dbReference type="InterPro" id="IPR044812">
    <property type="entry name" value="CERK1/LYK3-like"/>
</dbReference>
<keyword evidence="11" id="KW-1015">Disulfide bond</keyword>
<evidence type="ECO:0000256" key="14">
    <source>
        <dbReference type="SAM" id="SignalP"/>
    </source>
</evidence>
<dbReference type="Gene3D" id="1.10.510.10">
    <property type="entry name" value="Transferase(Phosphotransferase) domain 1"/>
    <property type="match status" value="1"/>
</dbReference>
<dbReference type="GO" id="GO:0045087">
    <property type="term" value="P:innate immune response"/>
    <property type="evidence" value="ECO:0007669"/>
    <property type="project" value="InterPro"/>
</dbReference>
<dbReference type="PANTHER" id="PTHR46204">
    <property type="entry name" value="CHITIN ELICITOR RECEPTOR KINASE 1-RELATED"/>
    <property type="match status" value="1"/>
</dbReference>
<dbReference type="PROSITE" id="PS51782">
    <property type="entry name" value="LYSM"/>
    <property type="match status" value="1"/>
</dbReference>
<feature type="transmembrane region" description="Helical" evidence="13">
    <location>
        <begin position="230"/>
        <end position="253"/>
    </location>
</feature>
<dbReference type="PROSITE" id="PS00108">
    <property type="entry name" value="PROTEIN_KINASE_ST"/>
    <property type="match status" value="1"/>
</dbReference>
<keyword evidence="4 13" id="KW-0812">Transmembrane</keyword>
<dbReference type="AlphaFoldDB" id="A0AAV8SX49"/>
<dbReference type="SMART" id="SM00257">
    <property type="entry name" value="LysM"/>
    <property type="match status" value="1"/>
</dbReference>
<keyword evidence="18" id="KW-1185">Reference proteome</keyword>
<keyword evidence="9 13" id="KW-1133">Transmembrane helix</keyword>
<dbReference type="SUPFAM" id="SSF56112">
    <property type="entry name" value="Protein kinase-like (PK-like)"/>
    <property type="match status" value="1"/>
</dbReference>
<feature type="domain" description="LysM" evidence="16">
    <location>
        <begin position="158"/>
        <end position="204"/>
    </location>
</feature>
<evidence type="ECO:0000259" key="15">
    <source>
        <dbReference type="PROSITE" id="PS50011"/>
    </source>
</evidence>
<sequence length="618" mass="68857">MASHTILQSLFTMLAALLVRLVASDQLMAQGIIPFNCSPQITTCEASLYHINRGHQVEELASFYSVNSTQIKPISRSNKQDYLITVPCSCSTINGSTAYFYTTPYTVKLGDTFFNVSSQIYSGQAWKAGDEERLFITGDVVPVNLLCGCLQTESQVVITYTVQDQDTISDIASLLSSTTNEILSMNSIVAQNPRFIDVGWVLFVPTKKDASPAAPVPTKEPRRRRRRQTWPAIVGVLSILIVMLIIAVVIILLRRKKSRNSEEDPKTVSKTITITPASSLRNLYKENMQDVSIFESERPIIFSVEEIEAATSNFAATKKIGEGGYGTVFYGKLSGQEVAIKKMKSNKSHEFFAELKVLCKVHHINVVELLGYASGDNHFYLVYEYVKNGSLSDHLHDPLLKGHKPLSWTARTQIALDAAKGIEYIHDHTKARYVHRDIKTSNILLDETLRAKVADFGMAKLVERSNDDELIATRLVGTPGYLPPEFVKELQVTTRSDVFAFGVVLAELITGQRALIRDSREPTKMKSLITVIHKVFEEEDPMIGLEEIIDENLKGCYSMAEVYKMAEIADWCLSEDAMHRPEMGDILTPLAEIKISSIEYEASSGGSNKMFSGLLDGR</sequence>
<dbReference type="EMBL" id="JAIWQS010000007">
    <property type="protein sequence ID" value="KAJ8759025.1"/>
    <property type="molecule type" value="Genomic_DNA"/>
</dbReference>
<dbReference type="CDD" id="cd00118">
    <property type="entry name" value="LysM"/>
    <property type="match status" value="1"/>
</dbReference>
<feature type="binding site" evidence="12">
    <location>
        <position position="342"/>
    </location>
    <ligand>
        <name>ATP</name>
        <dbReference type="ChEBI" id="CHEBI:30616"/>
    </ligand>
</feature>
<feature type="signal peptide" evidence="14">
    <location>
        <begin position="1"/>
        <end position="24"/>
    </location>
</feature>
<evidence type="ECO:0000256" key="6">
    <source>
        <dbReference type="ARBA" id="ARBA00022741"/>
    </source>
</evidence>
<keyword evidence="8 12" id="KW-0067">ATP-binding</keyword>
<dbReference type="Gene3D" id="3.30.200.20">
    <property type="entry name" value="Phosphorylase Kinase, domain 1"/>
    <property type="match status" value="1"/>
</dbReference>
<comment type="caution">
    <text evidence="17">The sequence shown here is derived from an EMBL/GenBank/DDBJ whole genome shotgun (WGS) entry which is preliminary data.</text>
</comment>
<evidence type="ECO:0000256" key="2">
    <source>
        <dbReference type="ARBA" id="ARBA00022475"/>
    </source>
</evidence>
<dbReference type="InterPro" id="IPR000719">
    <property type="entry name" value="Prot_kinase_dom"/>
</dbReference>
<dbReference type="GO" id="GO:0005886">
    <property type="term" value="C:plasma membrane"/>
    <property type="evidence" value="ECO:0007669"/>
    <property type="project" value="UniProtKB-SubCell"/>
</dbReference>
<protein>
    <recommendedName>
        <fullName evidence="19">LysM domain receptor-like kinase 3</fullName>
    </recommendedName>
</protein>
<evidence type="ECO:0000256" key="3">
    <source>
        <dbReference type="ARBA" id="ARBA00022679"/>
    </source>
</evidence>
<dbReference type="InterPro" id="IPR011009">
    <property type="entry name" value="Kinase-like_dom_sf"/>
</dbReference>
<dbReference type="InterPro" id="IPR008271">
    <property type="entry name" value="Ser/Thr_kinase_AS"/>
</dbReference>
<keyword evidence="3" id="KW-0808">Transferase</keyword>
<dbReference type="Proteomes" id="UP001159364">
    <property type="component" value="Linkage Group LG07"/>
</dbReference>
<dbReference type="Pfam" id="PF01476">
    <property type="entry name" value="LysM"/>
    <property type="match status" value="1"/>
</dbReference>
<keyword evidence="6 12" id="KW-0547">Nucleotide-binding</keyword>
<dbReference type="Pfam" id="PF00069">
    <property type="entry name" value="Pkinase"/>
    <property type="match status" value="1"/>
</dbReference>
<dbReference type="FunFam" id="1.10.510.10:FF:000468">
    <property type="entry name" value="PTI1-like tyrosine-protein kinase 3"/>
    <property type="match status" value="1"/>
</dbReference>
<evidence type="ECO:0000256" key="13">
    <source>
        <dbReference type="SAM" id="Phobius"/>
    </source>
</evidence>